<dbReference type="InterPro" id="IPR021102">
    <property type="entry name" value="PNGase_A"/>
</dbReference>
<keyword evidence="4" id="KW-1185">Reference proteome</keyword>
<name>A0A4R6YQV5_9GAMM</name>
<feature type="signal peptide" evidence="1">
    <location>
        <begin position="1"/>
        <end position="27"/>
    </location>
</feature>
<keyword evidence="1" id="KW-0732">Signal</keyword>
<dbReference type="EMBL" id="SNZH01000013">
    <property type="protein sequence ID" value="TDR40372.1"/>
    <property type="molecule type" value="Genomic_DNA"/>
</dbReference>
<gene>
    <name evidence="3" type="ORF">DFR29_11372</name>
</gene>
<evidence type="ECO:0000313" key="4">
    <source>
        <dbReference type="Proteomes" id="UP000295293"/>
    </source>
</evidence>
<dbReference type="Proteomes" id="UP000295293">
    <property type="component" value="Unassembled WGS sequence"/>
</dbReference>
<accession>A0A4R6YQV5</accession>
<protein>
    <submittedName>
        <fullName evidence="3">Peptide N-acetyl-beta-D-glucosaminyl asparaginase amidase A</fullName>
    </submittedName>
</protein>
<dbReference type="AlphaFoldDB" id="A0A4R6YQV5"/>
<sequence>MPYALALRRGAICLPWLLLAAAGAAQADPPEVGSRGAVVADPVIPPPAGTPCVVQLYSDEVFNDFSLHDFTYAPPPNCPGPYAKIVLQADFSVTTGRQFDRTANIWIGSVNLYFGTTQEPSAAVAPSWRIERDISDYASLLATASSGKIDLGNVVNDTYTGIIHGSGQILFYPAAANWPAPPRRPDLVLPLSSGTLGGATDIRGDGEFSKTLTLPRNSERIFLDVIAQSQGDDEFWITCVPDDLGEQLQSCGHTAFRETQVRIDGEPAGVAPVYPWLYTGAIDPGVWRPIPGVQTLAFEPWRVDLTPFAAKLNDGQLHTIALSVFNAGERFSMAANLLVYRDAGKAIVGGALTENTLAQNPTPHVSSTVSGPDDNIVASVTVTSDRQHVLSGYVDTSRGRVTTTITQRVEFENAQAFVVSEPLYSQKIDQSTRVSTETRIAAGGRTQALNDERVLLLEVAYRYEALNVGAKQVTSAKQRFGRTVQAGTVGFPLRQAELANSIDNAGELLFAADGSLAARTSQRGMQDYAYKDPFGACYHRVLRAEAGAISAVANGGGCPGEENRLPWFDAFDNYASSIFGATIQLLP</sequence>
<dbReference type="RefSeq" id="WP_166654215.1">
    <property type="nucleotide sequence ID" value="NZ_SNZH01000013.1"/>
</dbReference>
<dbReference type="PANTHER" id="PTHR31104">
    <property type="entry name" value="PEPTIDE-N4-(N-ACETYL-BETA-GLUCOSAMINYL)ASPARAGINE AMIDASE A PROTEIN"/>
    <property type="match status" value="1"/>
</dbReference>
<feature type="domain" description="Peptide N-acetyl-beta-D-glucosaminyl asparaginase amidase A N-terminal" evidence="2">
    <location>
        <begin position="71"/>
        <end position="329"/>
    </location>
</feature>
<proteinExistence type="predicted"/>
<comment type="caution">
    <text evidence="3">The sequence shown here is derived from an EMBL/GenBank/DDBJ whole genome shotgun (WGS) entry which is preliminary data.</text>
</comment>
<feature type="chain" id="PRO_5020332432" evidence="1">
    <location>
        <begin position="28"/>
        <end position="587"/>
    </location>
</feature>
<reference evidence="3 4" key="1">
    <citation type="submission" date="2019-03" db="EMBL/GenBank/DDBJ databases">
        <title>Genomic Encyclopedia of Type Strains, Phase IV (KMG-IV): sequencing the most valuable type-strain genomes for metagenomic binning, comparative biology and taxonomic classification.</title>
        <authorList>
            <person name="Goeker M."/>
        </authorList>
    </citation>
    <scope>NUCLEOTIDE SEQUENCE [LARGE SCALE GENOMIC DNA]</scope>
    <source>
        <strain evidence="3 4">DSM 21667</strain>
    </source>
</reference>
<evidence type="ECO:0000259" key="2">
    <source>
        <dbReference type="Pfam" id="PF12222"/>
    </source>
</evidence>
<evidence type="ECO:0000256" key="1">
    <source>
        <dbReference type="SAM" id="SignalP"/>
    </source>
</evidence>
<organism evidence="3 4">
    <name type="scientific">Tahibacter aquaticus</name>
    <dbReference type="NCBI Taxonomy" id="520092"/>
    <lineage>
        <taxon>Bacteria</taxon>
        <taxon>Pseudomonadati</taxon>
        <taxon>Pseudomonadota</taxon>
        <taxon>Gammaproteobacteria</taxon>
        <taxon>Lysobacterales</taxon>
        <taxon>Rhodanobacteraceae</taxon>
        <taxon>Tahibacter</taxon>
    </lineage>
</organism>
<evidence type="ECO:0000313" key="3">
    <source>
        <dbReference type="EMBL" id="TDR40372.1"/>
    </source>
</evidence>
<dbReference type="InterPro" id="IPR056948">
    <property type="entry name" value="PNGaseA_N"/>
</dbReference>
<dbReference type="Pfam" id="PF12222">
    <property type="entry name" value="PNGaseA"/>
    <property type="match status" value="1"/>
</dbReference>